<name>A0AAP2GHK0_9BACT</name>
<organism evidence="4 5">
    <name type="scientific">Chryseosolibacter histidini</name>
    <dbReference type="NCBI Taxonomy" id="2782349"/>
    <lineage>
        <taxon>Bacteria</taxon>
        <taxon>Pseudomonadati</taxon>
        <taxon>Bacteroidota</taxon>
        <taxon>Cytophagia</taxon>
        <taxon>Cytophagales</taxon>
        <taxon>Chryseotaleaceae</taxon>
        <taxon>Chryseosolibacter</taxon>
    </lineage>
</organism>
<feature type="signal peptide" evidence="2">
    <location>
        <begin position="1"/>
        <end position="25"/>
    </location>
</feature>
<evidence type="ECO:0000256" key="1">
    <source>
        <dbReference type="ARBA" id="ARBA00009477"/>
    </source>
</evidence>
<accession>A0AAP2GHK0</accession>
<dbReference type="PANTHER" id="PTHR30469:SF15">
    <property type="entry name" value="HLYD FAMILY OF SECRETION PROTEINS"/>
    <property type="match status" value="1"/>
</dbReference>
<dbReference type="AlphaFoldDB" id="A0AAP2GHK0"/>
<dbReference type="SUPFAM" id="SSF111369">
    <property type="entry name" value="HlyD-like secretion proteins"/>
    <property type="match status" value="1"/>
</dbReference>
<proteinExistence type="inferred from homology"/>
<keyword evidence="5" id="KW-1185">Reference proteome</keyword>
<dbReference type="InterPro" id="IPR058792">
    <property type="entry name" value="Beta-barrel_RND_2"/>
</dbReference>
<dbReference type="GO" id="GO:1990281">
    <property type="term" value="C:efflux pump complex"/>
    <property type="evidence" value="ECO:0007669"/>
    <property type="project" value="TreeGrafter"/>
</dbReference>
<dbReference type="Gene3D" id="2.40.50.100">
    <property type="match status" value="1"/>
</dbReference>
<gene>
    <name evidence="4" type="ORF">KK083_04450</name>
</gene>
<dbReference type="InterPro" id="IPR006143">
    <property type="entry name" value="RND_pump_MFP"/>
</dbReference>
<dbReference type="NCBIfam" id="TIGR01730">
    <property type="entry name" value="RND_mfp"/>
    <property type="match status" value="1"/>
</dbReference>
<feature type="domain" description="CusB-like beta-barrel" evidence="3">
    <location>
        <begin position="240"/>
        <end position="294"/>
    </location>
</feature>
<comment type="caution">
    <text evidence="4">The sequence shown here is derived from an EMBL/GenBank/DDBJ whole genome shotgun (WGS) entry which is preliminary data.</text>
</comment>
<dbReference type="EMBL" id="JAHESF010000003">
    <property type="protein sequence ID" value="MBT1696111.1"/>
    <property type="molecule type" value="Genomic_DNA"/>
</dbReference>
<evidence type="ECO:0000256" key="2">
    <source>
        <dbReference type="SAM" id="SignalP"/>
    </source>
</evidence>
<evidence type="ECO:0000259" key="3">
    <source>
        <dbReference type="Pfam" id="PF25954"/>
    </source>
</evidence>
<comment type="similarity">
    <text evidence="1">Belongs to the membrane fusion protein (MFP) (TC 8.A.1) family.</text>
</comment>
<dbReference type="Gene3D" id="2.40.30.170">
    <property type="match status" value="1"/>
</dbReference>
<dbReference type="Proteomes" id="UP001319200">
    <property type="component" value="Unassembled WGS sequence"/>
</dbReference>
<dbReference type="Gene3D" id="2.40.420.20">
    <property type="match status" value="1"/>
</dbReference>
<reference evidence="4 5" key="1">
    <citation type="submission" date="2021-05" db="EMBL/GenBank/DDBJ databases">
        <title>A Polyphasic approach of four new species of the genus Ohtaekwangia: Ohtaekwangia histidinii sp. nov., Ohtaekwangia cretensis sp. nov., Ohtaekwangia indiensis sp. nov., Ohtaekwangia reichenbachii sp. nov. from diverse environment.</title>
        <authorList>
            <person name="Octaviana S."/>
        </authorList>
    </citation>
    <scope>NUCLEOTIDE SEQUENCE [LARGE SCALE GENOMIC DNA]</scope>
    <source>
        <strain evidence="4 5">PWU4</strain>
    </source>
</reference>
<dbReference type="GO" id="GO:0015562">
    <property type="term" value="F:efflux transmembrane transporter activity"/>
    <property type="evidence" value="ECO:0007669"/>
    <property type="project" value="TreeGrafter"/>
</dbReference>
<dbReference type="Pfam" id="PF25954">
    <property type="entry name" value="Beta-barrel_RND_2"/>
    <property type="match status" value="1"/>
</dbReference>
<sequence length="376" mass="42108">MKPINRPRAATIIFSTALFSATLTACQQENGVKPEVKPLMEAVYASGFVVSKDEYEIFAQVEGYLADKLVNDGDAVKKGEPLFVIEAGQQSARYRMAKETFDLAAKNYRDGSPVLAELKAATETARSKMQFDSLNFVRYANLLKGNATSQSEYDRIKLLYENSRNEYVLQKSRFERTKNQTYLDWQNAKNQLVIAGDESGRYIVRSDVDGLVFMTAKEKGEMVRRNEAIAVVGKKDAFYLQLNIDELDVQRVREGQEVLVKIDAYPGKIFNAKLTKVYPMVDRRQQAVRADATLNETLPGWFSGLALEANIIIRKKDQAIVIPKNKLLPGDSVIIQSDEGSKKVKVTKGIETLDEVEIVEGLDTGARIEGVTELKN</sequence>
<protein>
    <submittedName>
        <fullName evidence="4">Efflux RND transporter periplasmic adaptor subunit</fullName>
    </submittedName>
</protein>
<keyword evidence="2" id="KW-0732">Signal</keyword>
<dbReference type="PROSITE" id="PS51257">
    <property type="entry name" value="PROKAR_LIPOPROTEIN"/>
    <property type="match status" value="1"/>
</dbReference>
<dbReference type="RefSeq" id="WP_254161103.1">
    <property type="nucleotide sequence ID" value="NZ_JAHESF010000003.1"/>
</dbReference>
<evidence type="ECO:0000313" key="5">
    <source>
        <dbReference type="Proteomes" id="UP001319200"/>
    </source>
</evidence>
<dbReference type="PANTHER" id="PTHR30469">
    <property type="entry name" value="MULTIDRUG RESISTANCE PROTEIN MDTA"/>
    <property type="match status" value="1"/>
</dbReference>
<evidence type="ECO:0000313" key="4">
    <source>
        <dbReference type="EMBL" id="MBT1696111.1"/>
    </source>
</evidence>
<feature type="chain" id="PRO_5042928772" evidence="2">
    <location>
        <begin position="26"/>
        <end position="376"/>
    </location>
</feature>